<feature type="compositionally biased region" description="Pro residues" evidence="3">
    <location>
        <begin position="406"/>
        <end position="432"/>
    </location>
</feature>
<dbReference type="InterPro" id="IPR057774">
    <property type="entry name" value="D8C_UMOD/GP2/OIT3-like"/>
</dbReference>
<organism evidence="6 7">
    <name type="scientific">Elysia crispata</name>
    <name type="common">lettuce slug</name>
    <dbReference type="NCBI Taxonomy" id="231223"/>
    <lineage>
        <taxon>Eukaryota</taxon>
        <taxon>Metazoa</taxon>
        <taxon>Spiralia</taxon>
        <taxon>Lophotrochozoa</taxon>
        <taxon>Mollusca</taxon>
        <taxon>Gastropoda</taxon>
        <taxon>Heterobranchia</taxon>
        <taxon>Euthyneura</taxon>
        <taxon>Panpulmonata</taxon>
        <taxon>Sacoglossa</taxon>
        <taxon>Placobranchoidea</taxon>
        <taxon>Plakobranchidae</taxon>
        <taxon>Elysia</taxon>
    </lineage>
</organism>
<feature type="chain" id="PRO_5042180071" description="UMOD/GP2/OIT3-like D8C domain-containing protein" evidence="4">
    <location>
        <begin position="20"/>
        <end position="551"/>
    </location>
</feature>
<reference evidence="6" key="1">
    <citation type="journal article" date="2023" name="G3 (Bethesda)">
        <title>A reference genome for the long-term kleptoplast-retaining sea slug Elysia crispata morphotype clarki.</title>
        <authorList>
            <person name="Eastman K.E."/>
            <person name="Pendleton A.L."/>
            <person name="Shaikh M.A."/>
            <person name="Suttiyut T."/>
            <person name="Ogas R."/>
            <person name="Tomko P."/>
            <person name="Gavelis G."/>
            <person name="Widhalm J.R."/>
            <person name="Wisecaver J.H."/>
        </authorList>
    </citation>
    <scope>NUCLEOTIDE SEQUENCE</scope>
    <source>
        <strain evidence="6">ECLA1</strain>
    </source>
</reference>
<name>A0AAE1D8P0_9GAST</name>
<gene>
    <name evidence="6" type="ORF">RRG08_015409</name>
</gene>
<evidence type="ECO:0000259" key="5">
    <source>
        <dbReference type="Pfam" id="PF23283"/>
    </source>
</evidence>
<dbReference type="Pfam" id="PF23283">
    <property type="entry name" value="D8C_UMOD"/>
    <property type="match status" value="1"/>
</dbReference>
<feature type="region of interest" description="Disordered" evidence="3">
    <location>
        <begin position="359"/>
        <end position="490"/>
    </location>
</feature>
<dbReference type="AlphaFoldDB" id="A0AAE1D8P0"/>
<protein>
    <recommendedName>
        <fullName evidence="5">UMOD/GP2/OIT3-like D8C domain-containing protein</fullName>
    </recommendedName>
</protein>
<evidence type="ECO:0000256" key="4">
    <source>
        <dbReference type="SAM" id="SignalP"/>
    </source>
</evidence>
<evidence type="ECO:0000313" key="7">
    <source>
        <dbReference type="Proteomes" id="UP001283361"/>
    </source>
</evidence>
<sequence>MWIFARLMSIAGLLALTNGQFNPCSFAIYNELNEPHRSTGYQTGYPESPLCDIHLPEGWYRFTFKAGGEMPTSCPDRLKCGTVVPIWMRGTHPTLADDIVMREACGNFSSGSGSANPCCEHKVDIAVKNCSGFYVYHLSPTPSCPVAYCAGDVPPCPLGKWSHTGFAPCKDAHPQLKARPTLTGPTIDNNNKSFEFRCDINWSPMDPDQRFEVVWTFEGKEDPAVPPKILQDPERSATLDGSMLRGHMNSNVGCQVRTFYDGNQAQMSGTLRSNTYFAGITTSLTPPHPPILPSSPPILDPTPPTTPTYCSLLYTRTTYHPHPPPTYSSSSLPILDPTPPTTPTYSSLFSTHLRPHSPHHTDLFFPSPPILDPTPPTTPTYSSSYPPILDPTPPPHPPYSSSSPPILDPTPPHHPPIPPSSPPILDPTPPTTPTYSSLFSTHIRPHSPTTPTYSSSSPPILDPTPPTTPTYSSSSPPILDPTPPTTPTYSSLFSTKLRPHSPHHTHLFLLFSTNLRPHSPHHTHLFLLFSTHIRPHSPHHTHLFLPLLNQS</sequence>
<dbReference type="PANTHER" id="PTHR36191:SF4">
    <property type="entry name" value="VWFD DOMAIN-CONTAINING PROTEIN"/>
    <property type="match status" value="1"/>
</dbReference>
<feature type="compositionally biased region" description="Pro residues" evidence="3">
    <location>
        <begin position="366"/>
        <end position="378"/>
    </location>
</feature>
<proteinExistence type="predicted"/>
<dbReference type="EMBL" id="JAWDGP010004901">
    <property type="protein sequence ID" value="KAK3761416.1"/>
    <property type="molecule type" value="Genomic_DNA"/>
</dbReference>
<evidence type="ECO:0000256" key="2">
    <source>
        <dbReference type="ARBA" id="ARBA00023157"/>
    </source>
</evidence>
<feature type="compositionally biased region" description="Low complexity" evidence="3">
    <location>
        <begin position="446"/>
        <end position="459"/>
    </location>
</feature>
<dbReference type="Proteomes" id="UP001283361">
    <property type="component" value="Unassembled WGS sequence"/>
</dbReference>
<dbReference type="PANTHER" id="PTHR36191">
    <property type="entry name" value="ENDO/EXONUCLEASE/PHOSPHATASE DOMAIN-CONTAINING PROTEIN-RELATED"/>
    <property type="match status" value="1"/>
</dbReference>
<comment type="caution">
    <text evidence="6">The sequence shown here is derived from an EMBL/GenBank/DDBJ whole genome shotgun (WGS) entry which is preliminary data.</text>
</comment>
<evidence type="ECO:0000256" key="3">
    <source>
        <dbReference type="SAM" id="MobiDB-lite"/>
    </source>
</evidence>
<keyword evidence="1 4" id="KW-0732">Signal</keyword>
<feature type="region of interest" description="Disordered" evidence="3">
    <location>
        <begin position="323"/>
        <end position="347"/>
    </location>
</feature>
<feature type="signal peptide" evidence="4">
    <location>
        <begin position="1"/>
        <end position="19"/>
    </location>
</feature>
<evidence type="ECO:0000313" key="6">
    <source>
        <dbReference type="EMBL" id="KAK3761416.1"/>
    </source>
</evidence>
<keyword evidence="7" id="KW-1185">Reference proteome</keyword>
<evidence type="ECO:0000256" key="1">
    <source>
        <dbReference type="ARBA" id="ARBA00022729"/>
    </source>
</evidence>
<feature type="compositionally biased region" description="Pro residues" evidence="3">
    <location>
        <begin position="388"/>
        <end position="398"/>
    </location>
</feature>
<keyword evidence="2" id="KW-1015">Disulfide bond</keyword>
<accession>A0AAE1D8P0</accession>
<feature type="domain" description="UMOD/GP2/OIT3-like D8C" evidence="5">
    <location>
        <begin position="68"/>
        <end position="150"/>
    </location>
</feature>